<dbReference type="PRINTS" id="PR00245">
    <property type="entry name" value="OLFACTORYR"/>
</dbReference>
<feature type="transmembrane region" description="Helical" evidence="13">
    <location>
        <begin position="222"/>
        <end position="242"/>
    </location>
</feature>
<evidence type="ECO:0000256" key="13">
    <source>
        <dbReference type="SAM" id="Phobius"/>
    </source>
</evidence>
<dbReference type="Proteomes" id="UP001497482">
    <property type="component" value="Chromosome 11"/>
</dbReference>
<protein>
    <recommendedName>
        <fullName evidence="14">G-protein coupled receptors family 1 profile domain-containing protein</fullName>
    </recommendedName>
</protein>
<gene>
    <name evidence="15" type="ORF">KC01_LOCUS5094</name>
</gene>
<keyword evidence="9" id="KW-1015">Disulfide bond</keyword>
<feature type="transmembrane region" description="Helical" evidence="13">
    <location>
        <begin position="150"/>
        <end position="175"/>
    </location>
</feature>
<evidence type="ECO:0000256" key="8">
    <source>
        <dbReference type="ARBA" id="ARBA00023136"/>
    </source>
</evidence>
<evidence type="ECO:0000256" key="11">
    <source>
        <dbReference type="ARBA" id="ARBA00023180"/>
    </source>
</evidence>
<accession>A0AAV2J6E7</accession>
<dbReference type="PANTHER" id="PTHR26451">
    <property type="entry name" value="G_PROTEIN_RECEP_F1_2 DOMAIN-CONTAINING PROTEIN"/>
    <property type="match status" value="1"/>
</dbReference>
<evidence type="ECO:0000256" key="10">
    <source>
        <dbReference type="ARBA" id="ARBA00023170"/>
    </source>
</evidence>
<feature type="transmembrane region" description="Helical" evidence="13">
    <location>
        <begin position="12"/>
        <end position="28"/>
    </location>
</feature>
<keyword evidence="8 13" id="KW-0472">Membrane</keyword>
<keyword evidence="6 13" id="KW-1133">Transmembrane helix</keyword>
<dbReference type="Gene3D" id="1.20.1070.10">
    <property type="entry name" value="Rhodopsin 7-helix transmembrane proteins"/>
    <property type="match status" value="1"/>
</dbReference>
<feature type="domain" description="G-protein coupled receptors family 1 profile" evidence="14">
    <location>
        <begin position="1"/>
        <end position="240"/>
    </location>
</feature>
<evidence type="ECO:0000259" key="14">
    <source>
        <dbReference type="PROSITE" id="PS50262"/>
    </source>
</evidence>
<evidence type="ECO:0000256" key="2">
    <source>
        <dbReference type="ARBA" id="ARBA00022475"/>
    </source>
</evidence>
<keyword evidence="12" id="KW-0807">Transducer</keyword>
<dbReference type="PRINTS" id="PR00237">
    <property type="entry name" value="GPCRRHODOPSN"/>
</dbReference>
<evidence type="ECO:0000313" key="16">
    <source>
        <dbReference type="Proteomes" id="UP001497482"/>
    </source>
</evidence>
<evidence type="ECO:0000256" key="7">
    <source>
        <dbReference type="ARBA" id="ARBA00023040"/>
    </source>
</evidence>
<dbReference type="InterPro" id="IPR000276">
    <property type="entry name" value="GPCR_Rhodpsn"/>
</dbReference>
<evidence type="ECO:0000313" key="15">
    <source>
        <dbReference type="EMBL" id="CAL1573133.1"/>
    </source>
</evidence>
<feature type="transmembrane region" description="Helical" evidence="13">
    <location>
        <begin position="48"/>
        <end position="70"/>
    </location>
</feature>
<dbReference type="GO" id="GO:0004984">
    <property type="term" value="F:olfactory receptor activity"/>
    <property type="evidence" value="ECO:0007669"/>
    <property type="project" value="InterPro"/>
</dbReference>
<evidence type="ECO:0000256" key="9">
    <source>
        <dbReference type="ARBA" id="ARBA00023157"/>
    </source>
</evidence>
<dbReference type="Pfam" id="PF13853">
    <property type="entry name" value="7tm_4"/>
    <property type="match status" value="1"/>
</dbReference>
<dbReference type="FunFam" id="1.20.1070.10:FF:000024">
    <property type="entry name" value="Olfactory receptor"/>
    <property type="match status" value="1"/>
</dbReference>
<comment type="subcellular location">
    <subcellularLocation>
        <location evidence="1">Cell membrane</location>
        <topology evidence="1">Multi-pass membrane protein</topology>
    </subcellularLocation>
</comment>
<keyword evidence="16" id="KW-1185">Reference proteome</keyword>
<feature type="transmembrane region" description="Helical" evidence="13">
    <location>
        <begin position="187"/>
        <end position="210"/>
    </location>
</feature>
<dbReference type="PROSITE" id="PS50262">
    <property type="entry name" value="G_PROTEIN_RECEP_F1_2"/>
    <property type="match status" value="1"/>
</dbReference>
<evidence type="ECO:0000256" key="12">
    <source>
        <dbReference type="ARBA" id="ARBA00023224"/>
    </source>
</evidence>
<dbReference type="EMBL" id="OZ035833">
    <property type="protein sequence ID" value="CAL1573133.1"/>
    <property type="molecule type" value="Genomic_DNA"/>
</dbReference>
<dbReference type="GO" id="GO:0005549">
    <property type="term" value="F:odorant binding"/>
    <property type="evidence" value="ECO:0007669"/>
    <property type="project" value="TreeGrafter"/>
</dbReference>
<keyword evidence="7" id="KW-0297">G-protein coupled receptor</keyword>
<keyword evidence="10" id="KW-0675">Receptor</keyword>
<proteinExistence type="predicted"/>
<keyword evidence="5" id="KW-0552">Olfaction</keyword>
<dbReference type="InterPro" id="IPR017452">
    <property type="entry name" value="GPCR_Rhodpsn_7TM"/>
</dbReference>
<organism evidence="15 16">
    <name type="scientific">Knipowitschia caucasica</name>
    <name type="common">Caucasian dwarf goby</name>
    <name type="synonym">Pomatoschistus caucasicus</name>
    <dbReference type="NCBI Taxonomy" id="637954"/>
    <lineage>
        <taxon>Eukaryota</taxon>
        <taxon>Metazoa</taxon>
        <taxon>Chordata</taxon>
        <taxon>Craniata</taxon>
        <taxon>Vertebrata</taxon>
        <taxon>Euteleostomi</taxon>
        <taxon>Actinopterygii</taxon>
        <taxon>Neopterygii</taxon>
        <taxon>Teleostei</taxon>
        <taxon>Neoteleostei</taxon>
        <taxon>Acanthomorphata</taxon>
        <taxon>Gobiaria</taxon>
        <taxon>Gobiiformes</taxon>
        <taxon>Gobioidei</taxon>
        <taxon>Gobiidae</taxon>
        <taxon>Gobiinae</taxon>
        <taxon>Knipowitschia</taxon>
    </lineage>
</organism>
<keyword evidence="4 13" id="KW-0812">Transmembrane</keyword>
<dbReference type="InterPro" id="IPR000725">
    <property type="entry name" value="Olfact_rcpt"/>
</dbReference>
<keyword evidence="11" id="KW-0325">Glycoprotein</keyword>
<evidence type="ECO:0000256" key="6">
    <source>
        <dbReference type="ARBA" id="ARBA00022989"/>
    </source>
</evidence>
<dbReference type="AlphaFoldDB" id="A0AAV2J6E7"/>
<feature type="transmembrane region" description="Helical" evidence="13">
    <location>
        <begin position="91"/>
        <end position="113"/>
    </location>
</feature>
<dbReference type="PANTHER" id="PTHR26451:SF869">
    <property type="entry name" value="OLFACTORY RECEPTOR 530-RELATED"/>
    <property type="match status" value="1"/>
</dbReference>
<evidence type="ECO:0000256" key="4">
    <source>
        <dbReference type="ARBA" id="ARBA00022692"/>
    </source>
</evidence>
<evidence type="ECO:0000256" key="5">
    <source>
        <dbReference type="ARBA" id="ARBA00022725"/>
    </source>
</evidence>
<dbReference type="GO" id="GO:0004930">
    <property type="term" value="F:G protein-coupled receptor activity"/>
    <property type="evidence" value="ECO:0007669"/>
    <property type="project" value="UniProtKB-KW"/>
</dbReference>
<dbReference type="GO" id="GO:0005886">
    <property type="term" value="C:plasma membrane"/>
    <property type="evidence" value="ECO:0007669"/>
    <property type="project" value="UniProtKB-SubCell"/>
</dbReference>
<keyword evidence="3" id="KW-0716">Sensory transduction</keyword>
<keyword evidence="2" id="KW-1003">Cell membrane</keyword>
<evidence type="ECO:0000256" key="3">
    <source>
        <dbReference type="ARBA" id="ARBA00022606"/>
    </source>
</evidence>
<reference evidence="15 16" key="1">
    <citation type="submission" date="2024-04" db="EMBL/GenBank/DDBJ databases">
        <authorList>
            <person name="Waldvogel A.-M."/>
            <person name="Schoenle A."/>
        </authorList>
    </citation>
    <scope>NUCLEOTIDE SEQUENCE [LARGE SCALE GENOMIC DNA]</scope>
</reference>
<dbReference type="SUPFAM" id="SSF81321">
    <property type="entry name" value="Family A G protein-coupled receptor-like"/>
    <property type="match status" value="1"/>
</dbReference>
<evidence type="ECO:0000256" key="1">
    <source>
        <dbReference type="ARBA" id="ARBA00004651"/>
    </source>
</evidence>
<sequence length="258" mass="29296">MYRALHTPKYMIVFNLALTDLCGSTSLIPKLLDTLLFENRYISYELCLSYMFFVMFFSSLQSWTLATMACDRFVAICFPLHYHRVITKSSVFWLLLFVWLLCLCIMGTIVVLVDRLSFCQSVVVQSFFCDHETMYRIACNSASVNAQFVLFGGVVVIIIPLTVILCSYMSIAVVLKRASLADSLKALRTCSAHLILVAIFFIPLIGARTAATLPNSNPNIRMINFMLTYTIPSLLNPFVYSLKTEEMLTLIKNLYVKC</sequence>
<name>A0AAV2J6E7_KNICA</name>
<dbReference type="InterPro" id="IPR052921">
    <property type="entry name" value="GPCR1_Superfamily_Member"/>
</dbReference>